<keyword evidence="4 14" id="KW-0812">Transmembrane</keyword>
<evidence type="ECO:0000256" key="10">
    <source>
        <dbReference type="ARBA" id="ARBA00023136"/>
    </source>
</evidence>
<proteinExistence type="inferred from homology"/>
<sequence length="398" mass="42565">MCTESRAKERQVQSRTPLYMHGHTAYISFAFTKMAAPPSLRPLKNLPPTAEASGGATNSASISLSPSLFIISAIVAFVFVASASIHLLLRFLSSRRRSSSVAAAPPLPPLFQLRHSDFSSPSSSAAAAAVASDFGLSDQDKEALIDSLPLFSLASSLAVLPKSSPDCAVCLYPFRPHDELRLLPACRHAFHSRCVDPWLRSTPSCPLCRSSIALPAPPLPPPPPAPLLTIASYGNPSRSGSFRVEMGSVSRRTPPEAEPAVNPPQHLRTYSIGSSFEYVVDEEVEAIVARIRRRAEKEEKREAAADPASSAIVAGPAPAAAEATGGGGRGWLRAYVDRLASSASTSFSSFRFSGQWSHRYDAGDGGGVARYSSDLEGSARREAEEGGYYVFYRWLIGA</sequence>
<dbReference type="PANTHER" id="PTHR45768:SF16">
    <property type="entry name" value="E3 UBIQUITIN-PROTEIN LIGASE ATL4"/>
    <property type="match status" value="1"/>
</dbReference>
<evidence type="ECO:0000256" key="1">
    <source>
        <dbReference type="ARBA" id="ARBA00004167"/>
    </source>
</evidence>
<evidence type="ECO:0000259" key="15">
    <source>
        <dbReference type="PROSITE" id="PS50089"/>
    </source>
</evidence>
<dbReference type="SUPFAM" id="SSF57850">
    <property type="entry name" value="RING/U-box"/>
    <property type="match status" value="1"/>
</dbReference>
<evidence type="ECO:0000256" key="12">
    <source>
        <dbReference type="PROSITE-ProRule" id="PRU00175"/>
    </source>
</evidence>
<protein>
    <recommendedName>
        <fullName evidence="15">RING-type domain-containing protein</fullName>
    </recommendedName>
</protein>
<evidence type="ECO:0000256" key="2">
    <source>
        <dbReference type="ARBA" id="ARBA00004906"/>
    </source>
</evidence>
<keyword evidence="5" id="KW-0479">Metal-binding</keyword>
<dbReference type="GO" id="GO:0016020">
    <property type="term" value="C:membrane"/>
    <property type="evidence" value="ECO:0007669"/>
    <property type="project" value="UniProtKB-SubCell"/>
</dbReference>
<evidence type="ECO:0000313" key="17">
    <source>
        <dbReference type="Proteomes" id="UP000317650"/>
    </source>
</evidence>
<keyword evidence="6 12" id="KW-0863">Zinc-finger</keyword>
<name>A0A4S8JXG6_MUSBA</name>
<feature type="transmembrane region" description="Helical" evidence="14">
    <location>
        <begin position="68"/>
        <end position="89"/>
    </location>
</feature>
<reference evidence="16 17" key="1">
    <citation type="journal article" date="2019" name="Nat. Plants">
        <title>Genome sequencing of Musa balbisiana reveals subgenome evolution and function divergence in polyploid bananas.</title>
        <authorList>
            <person name="Yao X."/>
        </authorList>
    </citation>
    <scope>NUCLEOTIDE SEQUENCE [LARGE SCALE GENOMIC DNA]</scope>
    <source>
        <strain evidence="17">cv. DH-PKW</strain>
        <tissue evidence="16">Leaves</tissue>
    </source>
</reference>
<dbReference type="GO" id="GO:0016567">
    <property type="term" value="P:protein ubiquitination"/>
    <property type="evidence" value="ECO:0007669"/>
    <property type="project" value="TreeGrafter"/>
</dbReference>
<dbReference type="EMBL" id="PYDT01000003">
    <property type="protein sequence ID" value="THU66993.1"/>
    <property type="molecule type" value="Genomic_DNA"/>
</dbReference>
<dbReference type="PANTHER" id="PTHR45768">
    <property type="entry name" value="E3 UBIQUITIN-PROTEIN LIGASE RNF13-LIKE"/>
    <property type="match status" value="1"/>
</dbReference>
<evidence type="ECO:0000256" key="13">
    <source>
        <dbReference type="SAM" id="MobiDB-lite"/>
    </source>
</evidence>
<feature type="domain" description="RING-type" evidence="15">
    <location>
        <begin position="167"/>
        <end position="209"/>
    </location>
</feature>
<keyword evidence="10 14" id="KW-0472">Membrane</keyword>
<organism evidence="16 17">
    <name type="scientific">Musa balbisiana</name>
    <name type="common">Banana</name>
    <dbReference type="NCBI Taxonomy" id="52838"/>
    <lineage>
        <taxon>Eukaryota</taxon>
        <taxon>Viridiplantae</taxon>
        <taxon>Streptophyta</taxon>
        <taxon>Embryophyta</taxon>
        <taxon>Tracheophyta</taxon>
        <taxon>Spermatophyta</taxon>
        <taxon>Magnoliopsida</taxon>
        <taxon>Liliopsida</taxon>
        <taxon>Zingiberales</taxon>
        <taxon>Musaceae</taxon>
        <taxon>Musa</taxon>
    </lineage>
</organism>
<dbReference type="CDD" id="cd16461">
    <property type="entry name" value="RING-H2_EL5-like"/>
    <property type="match status" value="1"/>
</dbReference>
<comment type="pathway">
    <text evidence="2">Protein modification; protein ubiquitination.</text>
</comment>
<evidence type="ECO:0000256" key="14">
    <source>
        <dbReference type="SAM" id="Phobius"/>
    </source>
</evidence>
<dbReference type="FunFam" id="3.30.40.10:FF:000366">
    <property type="entry name" value="E3 ubiquitin-protein ligase ATL4"/>
    <property type="match status" value="1"/>
</dbReference>
<comment type="similarity">
    <text evidence="11">Belongs to the RING-type zinc finger family. ATL subfamily.</text>
</comment>
<dbReference type="Proteomes" id="UP000317650">
    <property type="component" value="Chromosome 5"/>
</dbReference>
<dbReference type="GO" id="GO:0008270">
    <property type="term" value="F:zinc ion binding"/>
    <property type="evidence" value="ECO:0007669"/>
    <property type="project" value="UniProtKB-KW"/>
</dbReference>
<evidence type="ECO:0000256" key="4">
    <source>
        <dbReference type="ARBA" id="ARBA00022692"/>
    </source>
</evidence>
<evidence type="ECO:0000313" key="16">
    <source>
        <dbReference type="EMBL" id="THU66993.1"/>
    </source>
</evidence>
<dbReference type="GO" id="GO:0016740">
    <property type="term" value="F:transferase activity"/>
    <property type="evidence" value="ECO:0007669"/>
    <property type="project" value="UniProtKB-KW"/>
</dbReference>
<evidence type="ECO:0000256" key="6">
    <source>
        <dbReference type="ARBA" id="ARBA00022771"/>
    </source>
</evidence>
<dbReference type="Pfam" id="PF13639">
    <property type="entry name" value="zf-RING_2"/>
    <property type="match status" value="1"/>
</dbReference>
<accession>A0A4S8JXG6</accession>
<dbReference type="PROSITE" id="PS50089">
    <property type="entry name" value="ZF_RING_2"/>
    <property type="match status" value="1"/>
</dbReference>
<evidence type="ECO:0000256" key="3">
    <source>
        <dbReference type="ARBA" id="ARBA00022679"/>
    </source>
</evidence>
<comment type="subcellular location">
    <subcellularLocation>
        <location evidence="1">Membrane</location>
        <topology evidence="1">Single-pass membrane protein</topology>
    </subcellularLocation>
</comment>
<dbReference type="InterPro" id="IPR001841">
    <property type="entry name" value="Znf_RING"/>
</dbReference>
<feature type="region of interest" description="Disordered" evidence="13">
    <location>
        <begin position="247"/>
        <end position="266"/>
    </location>
</feature>
<evidence type="ECO:0000256" key="5">
    <source>
        <dbReference type="ARBA" id="ARBA00022723"/>
    </source>
</evidence>
<dbReference type="STRING" id="52838.A0A4S8JXG6"/>
<comment type="caution">
    <text evidence="16">The sequence shown here is derived from an EMBL/GenBank/DDBJ whole genome shotgun (WGS) entry which is preliminary data.</text>
</comment>
<keyword evidence="7" id="KW-0833">Ubl conjugation pathway</keyword>
<evidence type="ECO:0000256" key="11">
    <source>
        <dbReference type="ARBA" id="ARBA00024209"/>
    </source>
</evidence>
<evidence type="ECO:0000256" key="8">
    <source>
        <dbReference type="ARBA" id="ARBA00022833"/>
    </source>
</evidence>
<dbReference type="SMART" id="SM00184">
    <property type="entry name" value="RING"/>
    <property type="match status" value="1"/>
</dbReference>
<keyword evidence="9 14" id="KW-1133">Transmembrane helix</keyword>
<dbReference type="Gene3D" id="3.30.40.10">
    <property type="entry name" value="Zinc/RING finger domain, C3HC4 (zinc finger)"/>
    <property type="match status" value="1"/>
</dbReference>
<dbReference type="AlphaFoldDB" id="A0A4S8JXG6"/>
<evidence type="ECO:0000256" key="9">
    <source>
        <dbReference type="ARBA" id="ARBA00022989"/>
    </source>
</evidence>
<keyword evidence="3" id="KW-0808">Transferase</keyword>
<keyword evidence="8" id="KW-0862">Zinc</keyword>
<evidence type="ECO:0000256" key="7">
    <source>
        <dbReference type="ARBA" id="ARBA00022786"/>
    </source>
</evidence>
<dbReference type="InterPro" id="IPR013083">
    <property type="entry name" value="Znf_RING/FYVE/PHD"/>
</dbReference>
<keyword evidence="17" id="KW-1185">Reference proteome</keyword>
<gene>
    <name evidence="16" type="ORF">C4D60_Mb05t20000</name>
</gene>